<sequence length="130" mass="14136">MTKSKQIKKRSNQKGFTLAEMLVTLIIIGVLAGVMIVAVPQIVNRSRTQVDKANAKQVTSAVTLYEADQGALPTVTAASNTNAAYDEVVQLLITNKYLKKEADNDYSAKAKDKVFVYDKVEGVVSVADKE</sequence>
<dbReference type="Pfam" id="PF07963">
    <property type="entry name" value="N_methyl"/>
    <property type="match status" value="1"/>
</dbReference>
<feature type="transmembrane region" description="Helical" evidence="2">
    <location>
        <begin position="21"/>
        <end position="43"/>
    </location>
</feature>
<name>A0A6L5GTT8_9FIRM</name>
<evidence type="ECO:0000256" key="2">
    <source>
        <dbReference type="SAM" id="Phobius"/>
    </source>
</evidence>
<dbReference type="PANTHER" id="PTHR30093">
    <property type="entry name" value="GENERAL SECRETION PATHWAY PROTEIN G"/>
    <property type="match status" value="1"/>
</dbReference>
<protein>
    <submittedName>
        <fullName evidence="3">Prepilin-type N-terminal cleavage/methylation domain-containing protein</fullName>
    </submittedName>
</protein>
<evidence type="ECO:0000256" key="1">
    <source>
        <dbReference type="ARBA" id="ARBA00022481"/>
    </source>
</evidence>
<evidence type="ECO:0000313" key="4">
    <source>
        <dbReference type="Proteomes" id="UP000473648"/>
    </source>
</evidence>
<dbReference type="GO" id="GO:0015627">
    <property type="term" value="C:type II protein secretion system complex"/>
    <property type="evidence" value="ECO:0007669"/>
    <property type="project" value="InterPro"/>
</dbReference>
<evidence type="ECO:0000313" key="3">
    <source>
        <dbReference type="EMBL" id="MQM73691.1"/>
    </source>
</evidence>
<dbReference type="Gene3D" id="3.30.700.10">
    <property type="entry name" value="Glycoprotein, Type 4 Pilin"/>
    <property type="match status" value="1"/>
</dbReference>
<proteinExistence type="predicted"/>
<accession>A0A6L5GTT8</accession>
<dbReference type="PRINTS" id="PR00813">
    <property type="entry name" value="BCTERIALGSPG"/>
</dbReference>
<dbReference type="NCBIfam" id="TIGR02532">
    <property type="entry name" value="IV_pilin_GFxxxE"/>
    <property type="match status" value="1"/>
</dbReference>
<dbReference type="Proteomes" id="UP000473648">
    <property type="component" value="Unassembled WGS sequence"/>
</dbReference>
<keyword evidence="2" id="KW-0812">Transmembrane</keyword>
<dbReference type="AlphaFoldDB" id="A0A6L5GTT8"/>
<keyword evidence="1" id="KW-0488">Methylation</keyword>
<organism evidence="3 4">
    <name type="scientific">Candidatus Pseudoramibacter fermentans</name>
    <dbReference type="NCBI Taxonomy" id="2594427"/>
    <lineage>
        <taxon>Bacteria</taxon>
        <taxon>Bacillati</taxon>
        <taxon>Bacillota</taxon>
        <taxon>Clostridia</taxon>
        <taxon>Eubacteriales</taxon>
        <taxon>Eubacteriaceae</taxon>
        <taxon>Pseudoramibacter</taxon>
    </lineage>
</organism>
<keyword evidence="2" id="KW-0472">Membrane</keyword>
<dbReference type="EMBL" id="VOGB01000005">
    <property type="protein sequence ID" value="MQM73691.1"/>
    <property type="molecule type" value="Genomic_DNA"/>
</dbReference>
<dbReference type="InterPro" id="IPR000983">
    <property type="entry name" value="Bac_GSPG_pilin"/>
</dbReference>
<dbReference type="InterPro" id="IPR045584">
    <property type="entry name" value="Pilin-like"/>
</dbReference>
<keyword evidence="4" id="KW-1185">Reference proteome</keyword>
<dbReference type="SUPFAM" id="SSF54523">
    <property type="entry name" value="Pili subunits"/>
    <property type="match status" value="1"/>
</dbReference>
<reference evidence="3" key="1">
    <citation type="journal article" date="2020" name="Appl. Environ. Microbiol.">
        <title>Medium-Chain Fatty Acid Synthesis by 'Candidatus Weimeria bifida' gen. nov., sp. nov., and 'Candidatus Pseudoramibacter fermentans' sp. nov.</title>
        <authorList>
            <person name="Scarborough M.J."/>
            <person name="Myers K.S."/>
            <person name="Donohue T.J."/>
            <person name="Noguera D.R."/>
        </authorList>
    </citation>
    <scope>NUCLEOTIDE SEQUENCE</scope>
    <source>
        <strain evidence="3">EUB1.1</strain>
    </source>
</reference>
<comment type="caution">
    <text evidence="3">The sequence shown here is derived from an EMBL/GenBank/DDBJ whole genome shotgun (WGS) entry which is preliminary data.</text>
</comment>
<dbReference type="InterPro" id="IPR012902">
    <property type="entry name" value="N_methyl_site"/>
</dbReference>
<keyword evidence="2" id="KW-1133">Transmembrane helix</keyword>
<dbReference type="GO" id="GO:0015628">
    <property type="term" value="P:protein secretion by the type II secretion system"/>
    <property type="evidence" value="ECO:0007669"/>
    <property type="project" value="InterPro"/>
</dbReference>
<gene>
    <name evidence="3" type="ORF">FRC53_09825</name>
</gene>